<dbReference type="Proteomes" id="UP000243502">
    <property type="component" value="Chromosome 1"/>
</dbReference>
<evidence type="ECO:0000313" key="2">
    <source>
        <dbReference type="EMBL" id="AUT60241.1"/>
    </source>
</evidence>
<organism evidence="2 3">
    <name type="scientific">Paraburkholderia terrae</name>
    <dbReference type="NCBI Taxonomy" id="311230"/>
    <lineage>
        <taxon>Bacteria</taxon>
        <taxon>Pseudomonadati</taxon>
        <taxon>Pseudomonadota</taxon>
        <taxon>Betaproteobacteria</taxon>
        <taxon>Burkholderiales</taxon>
        <taxon>Burkholderiaceae</taxon>
        <taxon>Paraburkholderia</taxon>
    </lineage>
</organism>
<reference evidence="2 3" key="1">
    <citation type="submission" date="2018-01" db="EMBL/GenBank/DDBJ databases">
        <title>Species boundaries and ecological features among Paraburkholderia terrae DSMZ17804T, P. hospita DSMZ17164T and P. caribensis DSMZ13236T.</title>
        <authorList>
            <person name="Pratama A.A."/>
        </authorList>
    </citation>
    <scope>NUCLEOTIDE SEQUENCE [LARGE SCALE GENOMIC DNA]</scope>
    <source>
        <strain evidence="2 3">DSM 17804</strain>
    </source>
</reference>
<proteinExistence type="predicted"/>
<gene>
    <name evidence="2" type="ORF">C2L65_11970</name>
</gene>
<evidence type="ECO:0000256" key="1">
    <source>
        <dbReference type="SAM" id="MobiDB-lite"/>
    </source>
</evidence>
<sequence length="248" mass="27000">MQMPSICIIARTSDNLAQSGTTEILHGYRGAVLKRHGMLPPNKTSDTDERLSPPGEIEEPYCALICTPDGGLLDVSPRALPQLATFLDERKNALVELDCIVVIVSPDLEAQHNSVALLNAIVPASIEPGKCHVLLVDCPRNTPTESAFAELFSNLHERQLEGLIVPTVMNASRAFEEAQVHQLSVSALMNGADIEGEFRAAREKGVREKRLLGFGRRLMAARTVVAAAREFGPVYDALGLPRIQKTSR</sequence>
<dbReference type="EMBL" id="CP026111">
    <property type="protein sequence ID" value="AUT60241.1"/>
    <property type="molecule type" value="Genomic_DNA"/>
</dbReference>
<evidence type="ECO:0000313" key="3">
    <source>
        <dbReference type="Proteomes" id="UP000243502"/>
    </source>
</evidence>
<dbReference type="AlphaFoldDB" id="A0A2I8ELP4"/>
<evidence type="ECO:0008006" key="4">
    <source>
        <dbReference type="Google" id="ProtNLM"/>
    </source>
</evidence>
<protein>
    <recommendedName>
        <fullName evidence="4">ParA family protein</fullName>
    </recommendedName>
</protein>
<accession>A0A2I8ELP4</accession>
<name>A0A2I8ELP4_9BURK</name>
<dbReference type="KEGG" id="pter:C2L65_11970"/>
<feature type="region of interest" description="Disordered" evidence="1">
    <location>
        <begin position="36"/>
        <end position="55"/>
    </location>
</feature>